<dbReference type="PANTHER" id="PTHR43301:SF3">
    <property type="entry name" value="ARABINAN ENDO-1,5-ALPHA-L-ARABINOSIDASE A-RELATED"/>
    <property type="match status" value="1"/>
</dbReference>
<dbReference type="InterPro" id="IPR023296">
    <property type="entry name" value="Glyco_hydro_beta-prop_sf"/>
</dbReference>
<keyword evidence="4 6" id="KW-0326">Glycosidase</keyword>
<organism evidence="7 8">
    <name type="scientific">Aulographum hederae CBS 113979</name>
    <dbReference type="NCBI Taxonomy" id="1176131"/>
    <lineage>
        <taxon>Eukaryota</taxon>
        <taxon>Fungi</taxon>
        <taxon>Dikarya</taxon>
        <taxon>Ascomycota</taxon>
        <taxon>Pezizomycotina</taxon>
        <taxon>Dothideomycetes</taxon>
        <taxon>Pleosporomycetidae</taxon>
        <taxon>Aulographales</taxon>
        <taxon>Aulographaceae</taxon>
    </lineage>
</organism>
<accession>A0A6G1HBN4</accession>
<gene>
    <name evidence="7" type="ORF">K402DRAFT_438259</name>
</gene>
<dbReference type="SUPFAM" id="SSF75005">
    <property type="entry name" value="Arabinanase/levansucrase/invertase"/>
    <property type="match status" value="1"/>
</dbReference>
<keyword evidence="3 6" id="KW-0378">Hydrolase</keyword>
<dbReference type="Proteomes" id="UP000800041">
    <property type="component" value="Unassembled WGS sequence"/>
</dbReference>
<evidence type="ECO:0000256" key="6">
    <source>
        <dbReference type="RuleBase" id="RU361187"/>
    </source>
</evidence>
<dbReference type="InterPro" id="IPR006710">
    <property type="entry name" value="Glyco_hydro_43"/>
</dbReference>
<name>A0A6G1HBN4_9PEZI</name>
<dbReference type="Gene3D" id="2.115.10.20">
    <property type="entry name" value="Glycosyl hydrolase domain, family 43"/>
    <property type="match status" value="1"/>
</dbReference>
<reference evidence="7" key="1">
    <citation type="journal article" date="2020" name="Stud. Mycol.">
        <title>101 Dothideomycetes genomes: a test case for predicting lifestyles and emergence of pathogens.</title>
        <authorList>
            <person name="Haridas S."/>
            <person name="Albert R."/>
            <person name="Binder M."/>
            <person name="Bloem J."/>
            <person name="Labutti K."/>
            <person name="Salamov A."/>
            <person name="Andreopoulos B."/>
            <person name="Baker S."/>
            <person name="Barry K."/>
            <person name="Bills G."/>
            <person name="Bluhm B."/>
            <person name="Cannon C."/>
            <person name="Castanera R."/>
            <person name="Culley D."/>
            <person name="Daum C."/>
            <person name="Ezra D."/>
            <person name="Gonzalez J."/>
            <person name="Henrissat B."/>
            <person name="Kuo A."/>
            <person name="Liang C."/>
            <person name="Lipzen A."/>
            <person name="Lutzoni F."/>
            <person name="Magnuson J."/>
            <person name="Mondo S."/>
            <person name="Nolan M."/>
            <person name="Ohm R."/>
            <person name="Pangilinan J."/>
            <person name="Park H.-J."/>
            <person name="Ramirez L."/>
            <person name="Alfaro M."/>
            <person name="Sun H."/>
            <person name="Tritt A."/>
            <person name="Yoshinaga Y."/>
            <person name="Zwiers L.-H."/>
            <person name="Turgeon B."/>
            <person name="Goodwin S."/>
            <person name="Spatafora J."/>
            <person name="Crous P."/>
            <person name="Grigoriev I."/>
        </authorList>
    </citation>
    <scope>NUCLEOTIDE SEQUENCE</scope>
    <source>
        <strain evidence="7">CBS 113979</strain>
    </source>
</reference>
<evidence type="ECO:0000256" key="2">
    <source>
        <dbReference type="ARBA" id="ARBA00009865"/>
    </source>
</evidence>
<dbReference type="PANTHER" id="PTHR43301">
    <property type="entry name" value="ARABINAN ENDO-1,5-ALPHA-L-ARABINOSIDASE"/>
    <property type="match status" value="1"/>
</dbReference>
<comment type="similarity">
    <text evidence="2 6">Belongs to the glycosyl hydrolase 43 family.</text>
</comment>
<proteinExistence type="inferred from homology"/>
<evidence type="ECO:0000256" key="1">
    <source>
        <dbReference type="ARBA" id="ARBA00004834"/>
    </source>
</evidence>
<dbReference type="EMBL" id="ML977141">
    <property type="protein sequence ID" value="KAF1990643.1"/>
    <property type="molecule type" value="Genomic_DNA"/>
</dbReference>
<dbReference type="Pfam" id="PF04616">
    <property type="entry name" value="Glyco_hydro_43"/>
    <property type="match status" value="1"/>
</dbReference>
<keyword evidence="8" id="KW-1185">Reference proteome</keyword>
<evidence type="ECO:0000256" key="5">
    <source>
        <dbReference type="ARBA" id="ARBA00042202"/>
    </source>
</evidence>
<evidence type="ECO:0000313" key="7">
    <source>
        <dbReference type="EMBL" id="KAF1990643.1"/>
    </source>
</evidence>
<protein>
    <recommendedName>
        <fullName evidence="5">Endo-1,5-alpha-L-arabinanase A</fullName>
    </recommendedName>
</protein>
<sequence>MAYQNKSKGILFMVEYLRCLRDIPQSNPLDEPLAEIARHSLLRTNPRNHCGSPRQSIYSYTGRRDLLPVPRYNPVIFPVCGLKTLSLLVLWAPQPVQDSDIMMFSTTSTFVSTTSSRTTLGLVTLLQPLIFLLTFHTNPTTSSPLPDPQTFPIPFPPISPPPNPNFSIPTTWTPLAPITGPLLRDDFPDAGILKITPHRYFAYSTNGFPNGVRNNVPIATSANFQLGWHVLEGIDALPDAGAWTNVASEQGDGGVWAPDVNLLDDGTYIMYYAAVPNREFGGPLGSIHCVGAAKALSPLGPFKPMPAPLFCPSGEGEGTNDPDGFRAANGDRYIIYKNGSAENAARQSRIWIQKVSKLDGVTFEGPGKELVVSTEEGDNDTEGPALVANPLGGYTLFYAIGTYTLPDYRIAYKHSYFIEGPYETPERILLQTGVYQGINITAPGAPDFAGGSATEMMFMTDLNGTYPGPRVMNSALLEYVRETGEVKLADPWCKWTEVKAGEEQWLECVSGKPA</sequence>
<comment type="pathway">
    <text evidence="1">Glycan metabolism; L-arabinan degradation.</text>
</comment>
<dbReference type="AlphaFoldDB" id="A0A6G1HBN4"/>
<dbReference type="OrthoDB" id="3879658at2759"/>
<dbReference type="GO" id="GO:0005975">
    <property type="term" value="P:carbohydrate metabolic process"/>
    <property type="evidence" value="ECO:0007669"/>
    <property type="project" value="InterPro"/>
</dbReference>
<evidence type="ECO:0000313" key="8">
    <source>
        <dbReference type="Proteomes" id="UP000800041"/>
    </source>
</evidence>
<dbReference type="InterPro" id="IPR050727">
    <property type="entry name" value="GH43_arabinanases"/>
</dbReference>
<dbReference type="GO" id="GO:0004553">
    <property type="term" value="F:hydrolase activity, hydrolyzing O-glycosyl compounds"/>
    <property type="evidence" value="ECO:0007669"/>
    <property type="project" value="InterPro"/>
</dbReference>
<evidence type="ECO:0000256" key="4">
    <source>
        <dbReference type="ARBA" id="ARBA00023295"/>
    </source>
</evidence>
<evidence type="ECO:0000256" key="3">
    <source>
        <dbReference type="ARBA" id="ARBA00022801"/>
    </source>
</evidence>